<organism evidence="1 2">
    <name type="scientific">Oleiphilus messinensis</name>
    <dbReference type="NCBI Taxonomy" id="141451"/>
    <lineage>
        <taxon>Bacteria</taxon>
        <taxon>Pseudomonadati</taxon>
        <taxon>Pseudomonadota</taxon>
        <taxon>Gammaproteobacteria</taxon>
        <taxon>Oceanospirillales</taxon>
        <taxon>Oleiphilaceae</taxon>
        <taxon>Oleiphilus</taxon>
    </lineage>
</organism>
<proteinExistence type="predicted"/>
<reference evidence="1 2" key="1">
    <citation type="submission" date="2017-05" db="EMBL/GenBank/DDBJ databases">
        <title>Genomic insights into alkan degradation activity of Oleiphilus messinensis.</title>
        <authorList>
            <person name="Kozyavkin S.A."/>
            <person name="Slesarev A.I."/>
            <person name="Golyshin P.N."/>
            <person name="Korzhenkov A."/>
            <person name="Golyshina O.N."/>
            <person name="Toshchakov S.V."/>
        </authorList>
    </citation>
    <scope>NUCLEOTIDE SEQUENCE [LARGE SCALE GENOMIC DNA]</scope>
    <source>
        <strain evidence="1 2">ME102</strain>
    </source>
</reference>
<dbReference type="EMBL" id="CP021425">
    <property type="protein sequence ID" value="ARU55767.1"/>
    <property type="molecule type" value="Genomic_DNA"/>
</dbReference>
<dbReference type="KEGG" id="ome:OLMES_1692"/>
<keyword evidence="2" id="KW-1185">Reference proteome</keyword>
<sequence>MNVRPSLVGLVLTISVLPLSSVQGQNLKTSVENTQNTMDFCVGRINDLVADYEVKLTRPEGEKMRETRRYPLQLIKDQHNVAYHYPNLQITDLWQRNGNGQLSLLKGFDAQQRSIEYQPGEVKKTGSARWEKLASLIDPQLLQGLKLLSSTQLKCGVLEHYSGVMNGQVMSVNWLPHLQIPVSMTWQQPRETLNYQLTKVGEGASAFVATVQNYNATDFADIGDNESDPFLVKMINLGYVEHAHSGAYDSAGRALGSHNH</sequence>
<dbReference type="OrthoDB" id="6195703at2"/>
<protein>
    <submittedName>
        <fullName evidence="1">Secreted protein</fullName>
    </submittedName>
</protein>
<accession>A0A1Y0I5L4</accession>
<name>A0A1Y0I5L4_9GAMM</name>
<dbReference type="RefSeq" id="WP_087460835.1">
    <property type="nucleotide sequence ID" value="NZ_CP021425.1"/>
</dbReference>
<dbReference type="Proteomes" id="UP000196027">
    <property type="component" value="Chromosome"/>
</dbReference>
<gene>
    <name evidence="1" type="ORF">OLMES_1692</name>
</gene>
<evidence type="ECO:0000313" key="2">
    <source>
        <dbReference type="Proteomes" id="UP000196027"/>
    </source>
</evidence>
<evidence type="ECO:0000313" key="1">
    <source>
        <dbReference type="EMBL" id="ARU55767.1"/>
    </source>
</evidence>
<dbReference type="AlphaFoldDB" id="A0A1Y0I5L4"/>